<dbReference type="InterPro" id="IPR055411">
    <property type="entry name" value="LRR_FXL15/At3g58940/PEG3-like"/>
</dbReference>
<dbReference type="CDD" id="cd22160">
    <property type="entry name" value="F-box_AtFBL13-like"/>
    <property type="match status" value="1"/>
</dbReference>
<proteinExistence type="predicted"/>
<sequence length="368" mass="40435">MDSEASVPQAKKMRTEAAERQQEPEEILGTASPPAGGVAHSEPTPHGQEPPAVAGGEGDGVDRISSLPDAVLGEIISLLPTKDGARTQSLASQWRHLWLSAPLNLECRGLPYDEEAQVRIISRILAAHPGPGRHLWVPNQHLQHRAPRFDAWLLSPALDNLQELKLDKRKLLSSWYDWGPPVSLPASAFRFSATLRVVTISQCNLLDQPTETLLFPQLRQLAFDSVTISDVSLHSMIARCPVLECLLFEGSIDFECLRINSPSLTSLALRASTNNWKRVNVVIEDAPLLERLLQLEPLNGLHVSVISAPKLETLGCFSDLGFSSKLVFATTVIQDLRADNITTVVHSVKTLTISIHNLSIDLVIKLIR</sequence>
<dbReference type="Gene3D" id="3.80.10.10">
    <property type="entry name" value="Ribonuclease Inhibitor"/>
    <property type="match status" value="1"/>
</dbReference>
<dbReference type="EMBL" id="RWGY01000319">
    <property type="protein sequence ID" value="TVU02490.1"/>
    <property type="molecule type" value="Genomic_DNA"/>
</dbReference>
<organism evidence="3 4">
    <name type="scientific">Eragrostis curvula</name>
    <name type="common">weeping love grass</name>
    <dbReference type="NCBI Taxonomy" id="38414"/>
    <lineage>
        <taxon>Eukaryota</taxon>
        <taxon>Viridiplantae</taxon>
        <taxon>Streptophyta</taxon>
        <taxon>Embryophyta</taxon>
        <taxon>Tracheophyta</taxon>
        <taxon>Spermatophyta</taxon>
        <taxon>Magnoliopsida</taxon>
        <taxon>Liliopsida</taxon>
        <taxon>Poales</taxon>
        <taxon>Poaceae</taxon>
        <taxon>PACMAD clade</taxon>
        <taxon>Chloridoideae</taxon>
        <taxon>Eragrostideae</taxon>
        <taxon>Eragrostidinae</taxon>
        <taxon>Eragrostis</taxon>
    </lineage>
</organism>
<gene>
    <name evidence="3" type="ORF">EJB05_52011</name>
</gene>
<dbReference type="AlphaFoldDB" id="A0A5J9SU30"/>
<dbReference type="OrthoDB" id="693588at2759"/>
<evidence type="ECO:0000313" key="3">
    <source>
        <dbReference type="EMBL" id="TVU02490.1"/>
    </source>
</evidence>
<protein>
    <recommendedName>
        <fullName evidence="2">F-box/LRR-repeat protein 15/At3g58940/PEG3-like LRR domain-containing protein</fullName>
    </recommendedName>
</protein>
<name>A0A5J9SU30_9POAL</name>
<accession>A0A5J9SU30</accession>
<evidence type="ECO:0000313" key="4">
    <source>
        <dbReference type="Proteomes" id="UP000324897"/>
    </source>
</evidence>
<comment type="caution">
    <text evidence="3">The sequence shown here is derived from an EMBL/GenBank/DDBJ whole genome shotgun (WGS) entry which is preliminary data.</text>
</comment>
<evidence type="ECO:0000259" key="2">
    <source>
        <dbReference type="Pfam" id="PF24758"/>
    </source>
</evidence>
<reference evidence="3 4" key="1">
    <citation type="journal article" date="2019" name="Sci. Rep.">
        <title>A high-quality genome of Eragrostis curvula grass provides insights into Poaceae evolution and supports new strategies to enhance forage quality.</title>
        <authorList>
            <person name="Carballo J."/>
            <person name="Santos B.A.C.M."/>
            <person name="Zappacosta D."/>
            <person name="Garbus I."/>
            <person name="Selva J.P."/>
            <person name="Gallo C.A."/>
            <person name="Diaz A."/>
            <person name="Albertini E."/>
            <person name="Caccamo M."/>
            <person name="Echenique V."/>
        </authorList>
    </citation>
    <scope>NUCLEOTIDE SEQUENCE [LARGE SCALE GENOMIC DNA]</scope>
    <source>
        <strain evidence="4">cv. Victoria</strain>
        <tissue evidence="3">Leaf</tissue>
    </source>
</reference>
<feature type="domain" description="F-box/LRR-repeat protein 15/At3g58940/PEG3-like LRR" evidence="2">
    <location>
        <begin position="150"/>
        <end position="368"/>
    </location>
</feature>
<dbReference type="SUPFAM" id="SSF81383">
    <property type="entry name" value="F-box domain"/>
    <property type="match status" value="1"/>
</dbReference>
<dbReference type="InterPro" id="IPR055302">
    <property type="entry name" value="F-box_dom-containing"/>
</dbReference>
<dbReference type="InterPro" id="IPR032675">
    <property type="entry name" value="LRR_dom_sf"/>
</dbReference>
<dbReference type="PANTHER" id="PTHR32141">
    <property type="match status" value="1"/>
</dbReference>
<dbReference type="SUPFAM" id="SSF52047">
    <property type="entry name" value="RNI-like"/>
    <property type="match status" value="1"/>
</dbReference>
<dbReference type="Gramene" id="TVU02490">
    <property type="protein sequence ID" value="TVU02490"/>
    <property type="gene ID" value="EJB05_52011"/>
</dbReference>
<dbReference type="Pfam" id="PF24758">
    <property type="entry name" value="LRR_At5g56370"/>
    <property type="match status" value="1"/>
</dbReference>
<keyword evidence="4" id="KW-1185">Reference proteome</keyword>
<dbReference type="InterPro" id="IPR053781">
    <property type="entry name" value="F-box_AtFBL13-like"/>
</dbReference>
<evidence type="ECO:0000256" key="1">
    <source>
        <dbReference type="SAM" id="MobiDB-lite"/>
    </source>
</evidence>
<feature type="compositionally biased region" description="Basic and acidic residues" evidence="1">
    <location>
        <begin position="13"/>
        <end position="23"/>
    </location>
</feature>
<dbReference type="InterPro" id="IPR036047">
    <property type="entry name" value="F-box-like_dom_sf"/>
</dbReference>
<feature type="non-terminal residue" evidence="3">
    <location>
        <position position="1"/>
    </location>
</feature>
<dbReference type="Proteomes" id="UP000324897">
    <property type="component" value="Unassembled WGS sequence"/>
</dbReference>
<dbReference type="PANTHER" id="PTHR32141:SF179">
    <property type="entry name" value="F-BOX DOMAIN-CONTAINING PROTEIN"/>
    <property type="match status" value="1"/>
</dbReference>
<feature type="region of interest" description="Disordered" evidence="1">
    <location>
        <begin position="1"/>
        <end position="64"/>
    </location>
</feature>